<feature type="transmembrane region" description="Helical" evidence="1">
    <location>
        <begin position="159"/>
        <end position="179"/>
    </location>
</feature>
<reference evidence="3 4" key="1">
    <citation type="submission" date="2019-02" db="EMBL/GenBank/DDBJ databases">
        <title>Marinobacter halodurans sp. nov., a marine bacterium isolated from sea tidal flat.</title>
        <authorList>
            <person name="Yoo Y."/>
            <person name="Lee D.W."/>
            <person name="Kim B.S."/>
            <person name="Kim J.-J."/>
        </authorList>
    </citation>
    <scope>NUCLEOTIDE SEQUENCE [LARGE SCALE GENOMIC DNA]</scope>
    <source>
        <strain evidence="3 4">YJ-S3-2</strain>
    </source>
</reference>
<dbReference type="Proteomes" id="UP000313645">
    <property type="component" value="Unassembled WGS sequence"/>
</dbReference>
<keyword evidence="1" id="KW-0472">Membrane</keyword>
<evidence type="ECO:0000256" key="1">
    <source>
        <dbReference type="SAM" id="Phobius"/>
    </source>
</evidence>
<gene>
    <name evidence="3" type="ORF">EZI54_08105</name>
</gene>
<dbReference type="RefSeq" id="WP_131480828.1">
    <property type="nucleotide sequence ID" value="NZ_SJDL01000009.1"/>
</dbReference>
<proteinExistence type="predicted"/>
<name>A0ABY1ZLZ5_9GAMM</name>
<dbReference type="EMBL" id="SJDL01000009">
    <property type="protein sequence ID" value="TBW56901.1"/>
    <property type="molecule type" value="Genomic_DNA"/>
</dbReference>
<dbReference type="PROSITE" id="PS50925">
    <property type="entry name" value="BLUF"/>
    <property type="match status" value="1"/>
</dbReference>
<comment type="caution">
    <text evidence="3">The sequence shown here is derived from an EMBL/GenBank/DDBJ whole genome shotgun (WGS) entry which is preliminary data.</text>
</comment>
<dbReference type="SMART" id="SM01034">
    <property type="entry name" value="BLUF"/>
    <property type="match status" value="1"/>
</dbReference>
<dbReference type="Pfam" id="PF04940">
    <property type="entry name" value="BLUF"/>
    <property type="match status" value="1"/>
</dbReference>
<accession>A0ABY1ZLZ5</accession>
<evidence type="ECO:0000313" key="3">
    <source>
        <dbReference type="EMBL" id="TBW56901.1"/>
    </source>
</evidence>
<dbReference type="InterPro" id="IPR036046">
    <property type="entry name" value="Acylphosphatase-like_dom_sf"/>
</dbReference>
<dbReference type="SUPFAM" id="SSF54975">
    <property type="entry name" value="Acylphosphatase/BLUF domain-like"/>
    <property type="match status" value="1"/>
</dbReference>
<organism evidence="3 4">
    <name type="scientific">Marinobacter halodurans</name>
    <dbReference type="NCBI Taxonomy" id="2528979"/>
    <lineage>
        <taxon>Bacteria</taxon>
        <taxon>Pseudomonadati</taxon>
        <taxon>Pseudomonadota</taxon>
        <taxon>Gammaproteobacteria</taxon>
        <taxon>Pseudomonadales</taxon>
        <taxon>Marinobacteraceae</taxon>
        <taxon>Marinobacter</taxon>
    </lineage>
</organism>
<evidence type="ECO:0000313" key="4">
    <source>
        <dbReference type="Proteomes" id="UP000313645"/>
    </source>
</evidence>
<protein>
    <submittedName>
        <fullName evidence="3">Blue light sensor protein</fullName>
    </submittedName>
</protein>
<dbReference type="InterPro" id="IPR007024">
    <property type="entry name" value="BLUF_domain"/>
</dbReference>
<sequence length="180" mass="20224">MTLIRLAYASRANFKSSPDNKGVEPHVARILMSSRRNNPKQGVVGGLYFGDGFFFQCLEGESEAVHDLFNQLRDDERHRDVTLLLEEPIHHRSFTDWSMKYVPIESDVNALLKDAGMERFNPFVFDGALTQSMIDCLRRGREGFDGTGMRRRQEGFEKTALIVAGAIVIIGLATVGAILF</sequence>
<feature type="domain" description="BLUF" evidence="2">
    <location>
        <begin position="3"/>
        <end position="100"/>
    </location>
</feature>
<evidence type="ECO:0000259" key="2">
    <source>
        <dbReference type="PROSITE" id="PS50925"/>
    </source>
</evidence>
<keyword evidence="1" id="KW-0812">Transmembrane</keyword>
<keyword evidence="4" id="KW-1185">Reference proteome</keyword>
<dbReference type="Gene3D" id="3.30.70.100">
    <property type="match status" value="1"/>
</dbReference>
<keyword evidence="1" id="KW-1133">Transmembrane helix</keyword>